<evidence type="ECO:0000256" key="2">
    <source>
        <dbReference type="SAM" id="Phobius"/>
    </source>
</evidence>
<sequence length="516" mass="55058">MADNQGYIKPTAELIRQYLEGTLDDKTMHALEKQALDDPLLAEALEGFAMHPPDQQPALQDLRSRLESRVKDNERPAAGGGKVRRLDYRWLAAAAVLLIIAAGALMIMDRPLQPVNDIAQVKEIPGKDSAAPAAATPYTLPAPAASEADTAGQAAAADETKPPASEPAASTAKQAKDAHTPLTARGIPSSRADEAAQPAPPPATETAGTPGQQVLANRKTASAEQRNIGNKQLLLGKAKAEKTAPQHLPLAYTEKIDTIRIGKYAADSTTYAMQAPPSKVEGKITGARNPYPNYNNEHDERLISGVVVDAETGRRLPGVAVMESGTNRGVVTDTSGNFAMRVSPRNDVKLDFSYIGYEKTNVAVSANSADKLNVKLPATNQALGETVVVVGYGAQKKREVTGATDIYIRGISSQPSEKAKAPHPAVSIKNYSDYLESRRKLVVPGLLENKSGQVRVSFTVMPDSTLRHFKVLESMGDVANKAAIRIIKEGPKWAPASNGKRAAAEVTVPLLLLKQE</sequence>
<protein>
    <recommendedName>
        <fullName evidence="3">TonB C-terminal domain-containing protein</fullName>
    </recommendedName>
</protein>
<dbReference type="Gene3D" id="2.60.40.1120">
    <property type="entry name" value="Carboxypeptidase-like, regulatory domain"/>
    <property type="match status" value="1"/>
</dbReference>
<evidence type="ECO:0000313" key="4">
    <source>
        <dbReference type="EMBL" id="AWO01683.1"/>
    </source>
</evidence>
<proteinExistence type="predicted"/>
<organism evidence="4 5">
    <name type="scientific">Chitinophaga alhagiae</name>
    <dbReference type="NCBI Taxonomy" id="2203219"/>
    <lineage>
        <taxon>Bacteria</taxon>
        <taxon>Pseudomonadati</taxon>
        <taxon>Bacteroidota</taxon>
        <taxon>Chitinophagia</taxon>
        <taxon>Chitinophagales</taxon>
        <taxon>Chitinophagaceae</taxon>
        <taxon>Chitinophaga</taxon>
    </lineage>
</organism>
<feature type="domain" description="TonB C-terminal" evidence="3">
    <location>
        <begin position="449"/>
        <end position="509"/>
    </location>
</feature>
<feature type="compositionally biased region" description="Low complexity" evidence="1">
    <location>
        <begin position="144"/>
        <end position="157"/>
    </location>
</feature>
<dbReference type="EMBL" id="CP029600">
    <property type="protein sequence ID" value="AWO01683.1"/>
    <property type="molecule type" value="Genomic_DNA"/>
</dbReference>
<feature type="transmembrane region" description="Helical" evidence="2">
    <location>
        <begin position="90"/>
        <end position="108"/>
    </location>
</feature>
<dbReference type="RefSeq" id="WP_119077894.1">
    <property type="nucleotide sequence ID" value="NZ_CP029600.1"/>
</dbReference>
<feature type="region of interest" description="Disordered" evidence="1">
    <location>
        <begin position="144"/>
        <end position="211"/>
    </location>
</feature>
<dbReference type="SUPFAM" id="SSF49464">
    <property type="entry name" value="Carboxypeptidase regulatory domain-like"/>
    <property type="match status" value="1"/>
</dbReference>
<accession>A0ABM6WCU0</accession>
<evidence type="ECO:0000259" key="3">
    <source>
        <dbReference type="Pfam" id="PF03544"/>
    </source>
</evidence>
<dbReference type="Pfam" id="PF13715">
    <property type="entry name" value="CarbopepD_reg_2"/>
    <property type="match status" value="1"/>
</dbReference>
<name>A0ABM6WCU0_9BACT</name>
<keyword evidence="2" id="KW-0812">Transmembrane</keyword>
<reference evidence="4 5" key="1">
    <citation type="submission" date="2018-05" db="EMBL/GenBank/DDBJ databases">
        <title>Chitinophaga sp. nov., isolated from rhizosphere soil of Alhagi.</title>
        <authorList>
            <person name="Liu Y."/>
        </authorList>
    </citation>
    <scope>NUCLEOTIDE SEQUENCE [LARGE SCALE GENOMIC DNA]</scope>
    <source>
        <strain evidence="4 5">T22</strain>
    </source>
</reference>
<dbReference type="InterPro" id="IPR037682">
    <property type="entry name" value="TonB_C"/>
</dbReference>
<evidence type="ECO:0000313" key="5">
    <source>
        <dbReference type="Proteomes" id="UP000246099"/>
    </source>
</evidence>
<keyword evidence="2" id="KW-0472">Membrane</keyword>
<evidence type="ECO:0000256" key="1">
    <source>
        <dbReference type="SAM" id="MobiDB-lite"/>
    </source>
</evidence>
<dbReference type="Pfam" id="PF03544">
    <property type="entry name" value="TonB_C"/>
    <property type="match status" value="1"/>
</dbReference>
<keyword evidence="2" id="KW-1133">Transmembrane helix</keyword>
<keyword evidence="5" id="KW-1185">Reference proteome</keyword>
<dbReference type="Gene3D" id="3.30.1150.10">
    <property type="match status" value="1"/>
</dbReference>
<dbReference type="InterPro" id="IPR008969">
    <property type="entry name" value="CarboxyPept-like_regulatory"/>
</dbReference>
<dbReference type="Proteomes" id="UP000246099">
    <property type="component" value="Chromosome"/>
</dbReference>
<gene>
    <name evidence="4" type="ORF">DLD77_08220</name>
</gene>
<dbReference type="SUPFAM" id="SSF74653">
    <property type="entry name" value="TolA/TonB C-terminal domain"/>
    <property type="match status" value="1"/>
</dbReference>